<organism evidence="1 2">
    <name type="scientific">Rubrivivax rivuli</name>
    <dbReference type="NCBI Taxonomy" id="1862385"/>
    <lineage>
        <taxon>Bacteria</taxon>
        <taxon>Pseudomonadati</taxon>
        <taxon>Pseudomonadota</taxon>
        <taxon>Betaproteobacteria</taxon>
        <taxon>Burkholderiales</taxon>
        <taxon>Sphaerotilaceae</taxon>
        <taxon>Rubrivivax</taxon>
    </lineage>
</organism>
<protein>
    <submittedName>
        <fullName evidence="1">Uncharacterized protein</fullName>
    </submittedName>
</protein>
<keyword evidence="2" id="KW-1185">Reference proteome</keyword>
<evidence type="ECO:0000313" key="1">
    <source>
        <dbReference type="EMBL" id="RVU47658.1"/>
    </source>
</evidence>
<evidence type="ECO:0000313" key="2">
    <source>
        <dbReference type="Proteomes" id="UP000285575"/>
    </source>
</evidence>
<reference evidence="1 2" key="1">
    <citation type="submission" date="2019-01" db="EMBL/GenBank/DDBJ databases">
        <authorList>
            <person name="Chen W.-M."/>
        </authorList>
    </citation>
    <scope>NUCLEOTIDE SEQUENCE [LARGE SCALE GENOMIC DNA]</scope>
    <source>
        <strain evidence="1 2">KYPY4</strain>
    </source>
</reference>
<sequence length="526" mass="57257">MDSLNTVTSSAAAPDVAAEPLYLHLSITDPEVVQALTEAGESRERQELALTALRIGILSLKAARGTVDGAMVRSEGERLLVTLEERLSSHRQVLDEALGGTLRAYFDPSSGAFTERVQRLLHKDGELAGLIGGQVDAARRSLDTLFQQHLGEDSELRRLLSPEQGNEFMAALHAQLTHALQRQGDAITAEFTLDRPESALSRLVRELKDRHGDLERNLGEKVASVVGEFSLDDENSALSRLVGRVESAQSQISAQFSLDNPESGLTRIVQRIESLERAQTERSREFELRVTGILEKLVVRRDESRRGTQHGNEFEARVGEQLQASCIDGDDVLDAVGATTGTVPRSKVGDFVVTLGPDSAAPGAAIVVEAKARDGMTLKATLEEADEARRNRGASVCLFVHAARTAPVGLPELRRWGNDIVVIWDDDDAATDIRLKAAYQAAKALAVRAGRDDEEEAASLAEMDAAIEAIRKQIAGFEEIQTTARTVINGGEKIHNRARIMGEEIERRLLTLQDHARRLRAGGEAA</sequence>
<dbReference type="RefSeq" id="WP_128228120.1">
    <property type="nucleotide sequence ID" value="NZ_SACR01000002.1"/>
</dbReference>
<proteinExistence type="predicted"/>
<dbReference type="AlphaFoldDB" id="A0A437RLJ1"/>
<gene>
    <name evidence="1" type="ORF">EOE66_07975</name>
</gene>
<dbReference type="EMBL" id="SACR01000002">
    <property type="protein sequence ID" value="RVU47658.1"/>
    <property type="molecule type" value="Genomic_DNA"/>
</dbReference>
<dbReference type="Proteomes" id="UP000285575">
    <property type="component" value="Unassembled WGS sequence"/>
</dbReference>
<dbReference type="OrthoDB" id="292200at2"/>
<name>A0A437RLJ1_9BURK</name>
<comment type="caution">
    <text evidence="1">The sequence shown here is derived from an EMBL/GenBank/DDBJ whole genome shotgun (WGS) entry which is preliminary data.</text>
</comment>
<accession>A0A437RLJ1</accession>